<dbReference type="SMART" id="SM00368">
    <property type="entry name" value="LRR_RI"/>
    <property type="match status" value="5"/>
</dbReference>
<dbReference type="GO" id="GO:0006913">
    <property type="term" value="P:nucleocytoplasmic transport"/>
    <property type="evidence" value="ECO:0007669"/>
    <property type="project" value="TreeGrafter"/>
</dbReference>
<dbReference type="AlphaFoldDB" id="A0AAV9JZ36"/>
<reference evidence="5 6" key="1">
    <citation type="submission" date="2021-11" db="EMBL/GenBank/DDBJ databases">
        <title>Black yeast isolated from Biological Soil Crust.</title>
        <authorList>
            <person name="Kurbessoian T."/>
        </authorList>
    </citation>
    <scope>NUCLEOTIDE SEQUENCE [LARGE SCALE GENOMIC DNA]</scope>
    <source>
        <strain evidence="5 6">CCFEE 5522</strain>
    </source>
</reference>
<dbReference type="InterPro" id="IPR027038">
    <property type="entry name" value="RanGap"/>
</dbReference>
<dbReference type="InterPro" id="IPR032675">
    <property type="entry name" value="LRR_dom_sf"/>
</dbReference>
<dbReference type="GO" id="GO:0005096">
    <property type="term" value="F:GTPase activator activity"/>
    <property type="evidence" value="ECO:0007669"/>
    <property type="project" value="UniProtKB-KW"/>
</dbReference>
<keyword evidence="6" id="KW-1185">Reference proteome</keyword>
<proteinExistence type="predicted"/>
<name>A0AAV9JZ36_9PEZI</name>
<dbReference type="GO" id="GO:0005634">
    <property type="term" value="C:nucleus"/>
    <property type="evidence" value="ECO:0007669"/>
    <property type="project" value="TreeGrafter"/>
</dbReference>
<evidence type="ECO:0000256" key="1">
    <source>
        <dbReference type="ARBA" id="ARBA00022468"/>
    </source>
</evidence>
<evidence type="ECO:0000313" key="6">
    <source>
        <dbReference type="Proteomes" id="UP001324427"/>
    </source>
</evidence>
<keyword evidence="1" id="KW-0343">GTPase activation</keyword>
<dbReference type="Proteomes" id="UP001324427">
    <property type="component" value="Unassembled WGS sequence"/>
</dbReference>
<evidence type="ECO:0008006" key="7">
    <source>
        <dbReference type="Google" id="ProtNLM"/>
    </source>
</evidence>
<feature type="compositionally biased region" description="Low complexity" evidence="4">
    <location>
        <begin position="174"/>
        <end position="190"/>
    </location>
</feature>
<evidence type="ECO:0000256" key="3">
    <source>
        <dbReference type="ARBA" id="ARBA00022737"/>
    </source>
</evidence>
<keyword evidence="3" id="KW-0677">Repeat</keyword>
<accession>A0AAV9JZ36</accession>
<evidence type="ECO:0000313" key="5">
    <source>
        <dbReference type="EMBL" id="KAK4549895.1"/>
    </source>
</evidence>
<organism evidence="5 6">
    <name type="scientific">Oleoguttula mirabilis</name>
    <dbReference type="NCBI Taxonomy" id="1507867"/>
    <lineage>
        <taxon>Eukaryota</taxon>
        <taxon>Fungi</taxon>
        <taxon>Dikarya</taxon>
        <taxon>Ascomycota</taxon>
        <taxon>Pezizomycotina</taxon>
        <taxon>Dothideomycetes</taxon>
        <taxon>Dothideomycetidae</taxon>
        <taxon>Mycosphaerellales</taxon>
        <taxon>Teratosphaeriaceae</taxon>
        <taxon>Oleoguttula</taxon>
    </lineage>
</organism>
<dbReference type="SUPFAM" id="SSF52047">
    <property type="entry name" value="RNI-like"/>
    <property type="match status" value="1"/>
</dbReference>
<evidence type="ECO:0000256" key="4">
    <source>
        <dbReference type="SAM" id="MobiDB-lite"/>
    </source>
</evidence>
<dbReference type="PANTHER" id="PTHR24113:SF12">
    <property type="entry name" value="RAN GTPASE-ACTIVATING PROTEIN 1"/>
    <property type="match status" value="1"/>
</dbReference>
<keyword evidence="2" id="KW-0433">Leucine-rich repeat</keyword>
<dbReference type="InterPro" id="IPR001611">
    <property type="entry name" value="Leu-rich_rpt"/>
</dbReference>
<dbReference type="PANTHER" id="PTHR24113">
    <property type="entry name" value="RAN GTPASE-ACTIVATING PROTEIN 1"/>
    <property type="match status" value="1"/>
</dbReference>
<dbReference type="GO" id="GO:0031267">
    <property type="term" value="F:small GTPase binding"/>
    <property type="evidence" value="ECO:0007669"/>
    <property type="project" value="TreeGrafter"/>
</dbReference>
<feature type="region of interest" description="Disordered" evidence="4">
    <location>
        <begin position="168"/>
        <end position="194"/>
    </location>
</feature>
<comment type="caution">
    <text evidence="5">The sequence shown here is derived from an EMBL/GenBank/DDBJ whole genome shotgun (WGS) entry which is preliminary data.</text>
</comment>
<sequence>MDAPTPAIGATLNLPTETETVDHWTALLRTSLDSAKHGETVDSTNGVVDAEPLDVSEEVLNAPRRKSARDALAHQIAARLHPGHDEGSLAPIIQYEKDLIMLRALIFGQRRTAVARATEGNARLDWVKRISNQGPWNKANALSLEGAPALPMPVEMSDPESLKPFFAHLRNGGTHEPSPSSSTDTHSTTSAEPHYETELIEFEKGVLYADGRVDLCKIVTGPRNIGDLMDSLRTNPFSKHFLLGNNIIGPTGAKAIASFIDEYPDRFETWYLAGNCIDTAGFSTLVDSLVTTKAVTNVWLKRNPLDLDQTLLGDAGVAELFSSLADLNKQLALRHIYLNATGIGEKACTQIARYLAAPNCALHSLYMSNNPVGDAGAAALASGLAANRSLKRLSLQSCSLEDVRTLLEACTNLEMLDIGQSYATEDLGMRYNWLIDTSVPAFVSLVSTSTNLTYFNLSYTPIPRDQLNRVLEAATTSPSLLWFDAKPLVKGGKDVTSVRAGQESVRLWKLLRQRLHDNVTEAYGLDYDGFMAQHKRFLVSPKDVRLIDSVYRNRDAGLARRGLKKLDKWWDEGDDTLRQVQDGTFV</sequence>
<evidence type="ECO:0000256" key="2">
    <source>
        <dbReference type="ARBA" id="ARBA00022614"/>
    </source>
</evidence>
<dbReference type="GO" id="GO:0048471">
    <property type="term" value="C:perinuclear region of cytoplasm"/>
    <property type="evidence" value="ECO:0007669"/>
    <property type="project" value="TreeGrafter"/>
</dbReference>
<dbReference type="Gene3D" id="3.80.10.10">
    <property type="entry name" value="Ribonuclease Inhibitor"/>
    <property type="match status" value="2"/>
</dbReference>
<dbReference type="Pfam" id="PF13516">
    <property type="entry name" value="LRR_6"/>
    <property type="match status" value="1"/>
</dbReference>
<dbReference type="GO" id="GO:0005829">
    <property type="term" value="C:cytosol"/>
    <property type="evidence" value="ECO:0007669"/>
    <property type="project" value="TreeGrafter"/>
</dbReference>
<dbReference type="EMBL" id="JAVFHQ010000003">
    <property type="protein sequence ID" value="KAK4549895.1"/>
    <property type="molecule type" value="Genomic_DNA"/>
</dbReference>
<protein>
    <recommendedName>
        <fullName evidence="7">RNI-like protein</fullName>
    </recommendedName>
</protein>
<gene>
    <name evidence="5" type="ORF">LTR36_005196</name>
</gene>